<name>A0A6N2U0M2_9FIRM</name>
<protein>
    <submittedName>
        <fullName evidence="1">Uncharacterized protein</fullName>
    </submittedName>
</protein>
<accession>A0A6N2U0M2</accession>
<sequence length="1027" mass="109036">MAWLGVITNNGNDLLTRWVEGKNLHITRAAAGQGRVEQTAMLAQSALVNEKQTVSIVSNTPAEKGQRLKLQVTAQAAVGYNLNQFGVWARLDEEEDQMIALFQTDTDIGIEIPSKEAMPDFVYTFYGLLAFSNQGNLTVKIDAVAVVTAETMGQAIAEAMGAHAGDREAHAALFEKKADLGTDRKVVIDQLPVNTPNGIAGLDKDGKVSAAQLPVNTPNGIAGLGDDGKIAAAQLPSYVDDVVEGYYHEGAFYSDPAHREQITPESGKVYMDAETNITYRWSGHSYAPIGSDLALGETQSTAYRGDRGKIAYDHSMTKAGNPHGTKAADIGYTDNKGLGAKNLQGAMDAAAQRAIDAQKSADAALDAITKIGHTIDAVPSQNGTLTYTGSEQSPTWNSYNPETMTMGGVTKGTDAGSYNATFTPKEGYTWGDGTNETKTVVWKIGRATIMAVPSQSGALAYTGSAQTPAWANYESTKLTLGGTTSGTNAGSYEATFTPKANYQWQDGSTTAKTAVWRIERAKIAVVPSQSGALTYTGGAQSPSWSNYDSTKLTLGGTTSGTAAGNYNATFTPKENYQWQDGSVAAKNAAWAIQKAAGTLALSPTSMTLDASTKSKSITVTRNSTGAVSATASPSGVVAVSVNGNTVTVTAIKDGNATVTVNVAADANHTAPSAKTCSVKVEMPNIYGVEWDGTSTTVWSRTDKAAGFTNPVPYVAGQSKYGSPFDNLMPWSGMVRSSDPAAGELVAIPKFWFKWTKSGSRLKLQIADKATPGFHVSPAHADRGDGKGERNTVYIGRYHCHTSNWKSQSGGKPKADITRSAARSGIHGLGGTIWQSDIQIRMTIWMLYLVEFADWNSQKTIGKGCGDNSATGNMGYTDSMPYHTGTTQNSRDSYGLGTQYRNIEGLWDNVFDWGDGCYYNSAGLNIIMNPNNFSDTSGGTAVGVPTSGWPSAFAVATKSGLEWCIYPTATGGSETTYSSDNWGFGASYPCLYFGGDYSQGGYYGLFYVSYVSVSYSSRNIGCRLQKLP</sequence>
<organism evidence="1">
    <name type="scientific">uncultured Anaerotruncus sp</name>
    <dbReference type="NCBI Taxonomy" id="905011"/>
    <lineage>
        <taxon>Bacteria</taxon>
        <taxon>Bacillati</taxon>
        <taxon>Bacillota</taxon>
        <taxon>Clostridia</taxon>
        <taxon>Eubacteriales</taxon>
        <taxon>Oscillospiraceae</taxon>
        <taxon>Anaerotruncus</taxon>
        <taxon>environmental samples</taxon>
    </lineage>
</organism>
<evidence type="ECO:0000313" key="1">
    <source>
        <dbReference type="EMBL" id="VYT11087.1"/>
    </source>
</evidence>
<dbReference type="EMBL" id="CACRSL010000003">
    <property type="protein sequence ID" value="VYT11087.1"/>
    <property type="molecule type" value="Genomic_DNA"/>
</dbReference>
<proteinExistence type="predicted"/>
<dbReference type="AlphaFoldDB" id="A0A6N2U0M2"/>
<gene>
    <name evidence="1" type="ORF">AULFYP135_01684</name>
</gene>
<reference evidence="1" key="1">
    <citation type="submission" date="2019-11" db="EMBL/GenBank/DDBJ databases">
        <authorList>
            <person name="Feng L."/>
        </authorList>
    </citation>
    <scope>NUCLEOTIDE SEQUENCE</scope>
    <source>
        <strain evidence="1">AundefinedLFYP135</strain>
    </source>
</reference>